<proteinExistence type="predicted"/>
<evidence type="ECO:0008006" key="7">
    <source>
        <dbReference type="Google" id="ProtNLM"/>
    </source>
</evidence>
<feature type="compositionally biased region" description="Low complexity" evidence="2">
    <location>
        <begin position="2175"/>
        <end position="2197"/>
    </location>
</feature>
<feature type="region of interest" description="Disordered" evidence="2">
    <location>
        <begin position="1512"/>
        <end position="1586"/>
    </location>
</feature>
<evidence type="ECO:0000256" key="1">
    <source>
        <dbReference type="ARBA" id="ARBA00022658"/>
    </source>
</evidence>
<dbReference type="PANTHER" id="PTHR12296:SF30">
    <property type="entry name" value="DENN DOMAIN-CONTAINING PROTEIN CRAG"/>
    <property type="match status" value="1"/>
</dbReference>
<feature type="region of interest" description="Disordered" evidence="2">
    <location>
        <begin position="1240"/>
        <end position="1272"/>
    </location>
</feature>
<evidence type="ECO:0000313" key="5">
    <source>
        <dbReference type="Proteomes" id="UP000050795"/>
    </source>
</evidence>
<keyword evidence="1" id="KW-0344">Guanine-nucleotide releasing factor</keyword>
<feature type="region of interest" description="Disordered" evidence="2">
    <location>
        <begin position="797"/>
        <end position="826"/>
    </location>
</feature>
<feature type="compositionally biased region" description="Polar residues" evidence="2">
    <location>
        <begin position="2055"/>
        <end position="2073"/>
    </location>
</feature>
<sequence length="2822" mass="315215">MDVKSLPKRLAEYFVICGLPKDPKTYDVSKIITHTEEIIAPEVSIDFTRFPEPIIDIKIVSLKEKEEVPEGYTRIKYSVSGKHKANIMLNFGEEACICYRRGRDLPYIKDIDTLGDKQCPKKNTVVLSKTIGGRDANMLSTLTNRLFLSYLRGNPENSIDSLAVTDLCIIIPGKQETCPPAYRQVTEPICISSFRLKAYICYRKSLVKQCIISYEPEVLYWYRVPNTMDYDFTDLDKRYEEETSKCSLPSLSKPDQCCDQVNNEAPDNNNNNSSAATDSPPVAPLDPDIFQVANFCLPWGASIESWSVNQDPPEVNSFTFMLTNESYQQLYGVALTFYEPYDLKQLDLLKGYCLGLDPELVSAIISSNTTTTDPMPTTTGGVATNLIINHDCTVNEVDEEEKAIAERQRHFLASRVGDRVIGVTKTICLLSRWSFTLPFSNFLGFLYSRCLLSNELNAIPFERYLGHFLFEIPFPNRAIPSVSVDLCAAPILLQRPDDTNASSSSCESFFRLLDNLNVDVIIQLFVQLLTEQKILMSSVRHSVLSDIGEALTCMIFPLKWTVVYIPYIYMGCIHVIQSPSPYLIGMNSRFFDFFRLPPNGGIAYLDLDTNNFKPPTSFGQVTLDSKVLPKKPLKQLKVKLIELKERIINMRNTSTRQLSNKHANVQRTMMLDCMFSTSNSELAQEELVKIRKRWLEELNEMTKIGAQIKDAFFQFMVHLLKDYRACLIPVRNVNNDVLFNVERFLREYADKPTIPFYRALFETQQWTNFVRDRIYASSRDEELEYFDNHIELLRESESKSSSRLHHAHQRHHHHHQHKQQQHRSHNGVTLSSMTNLFSIGNRSSSPSVASSSHEHLANTTKTTPTVVNINHHQHHQGYDAASDNLSNHSDAMSTSSTTSLKGGGRSDESNHSQISSSDLMMLPNNNQCTAVIGPPNWPIPEFVEKYQGSQLLWTSQYTLGVIPTKINSYLLDLLAARVLYFSAVATSSSINSPISRIYQLHDDYKRQASIMTSIASGITTETATKVLNDNISQGSIVLHHNHIVNSLPTTTTTATTNMAISSHTDIVQSSHLLNTTNLFGDVVGFGGGSINSTDCLDFQRPPMNMTRVALLQMNNNNNNYYYSNNNNSNNSSITHQLGSLMLVDTPSPLLLRTNRPDRNQSLIGLTTEYTLPGNNETILKRSSHELRYAANTCMDISQADDFSMPKYLAATAYSIWFMLLPAYLSAVYAYYNTTSATDDADHANPTTGCSSSENVVHPSDDAHQSSASTSSEVHAMDTIKRIISQSIGVWNRMCLYGLEGSDQVALRILLVLLYQNRIENLDLRHFIDSVNWNLSSNGIANHIYKEYEREMMEKERIERDRLKLSAFRQQHRQQQQQKQQGQHDEHQPMNMNLTHRRSASAVDSIPQSVLMNSPSNIINNEKNLTGIKAPQLLTSSDDLPDLGYSTLNTTTATTIAEVDKASDDHDWTEEKAVCNEDNSMPCILSNDVVDHTHPTVAKCNQPSSTTHIDGDLHLPPTPPPTVAAASAVTSSPVKQEINDPTSNHHHHHHPHQNFNELNPNSKVNPFNENLKSTSTHIKTGNAKNISSNTEGITATINDNVHTVDVSTNSSSETTTNDDSYSSTTNEEDSQESDDEKQQQHSEEEEEMEESAAVPGNCTTDILLSSPSSSSAVPQIKRPVFQPSNRNTTSHNPRLYYSHHSSIDMISKKPLIGDIDSNNNSNSKHMLLLQTSPRKSIDSMNITAQQMMVMDGHYLGNNINHGSQILTTANISMHKNNTPHDNDEDEVESQDGVNNPRQAKSSVVHNALDFFNKSTSDFMNLINANRSLLGWRSLIPSLSTNPTPQSGRRATTTGACASASVATSCFTGSDLSEIRSSPQEVYHVQQYQVQSGYISPLLWTGKSGSNPNSNNNPTFSPVIGTTSGSSGGGGGIPLLRDTNRLFNSYYTRNPMNEDHGDCNTRNNNDYYSQSNQLASSVNDVLQDNAQMNYDHGHNLRVNPYNDLKSLKDMWINIAGPLLVGDPNRRMSPANLRTIILQHHHQYYQQQQQQQQQRQYASDNNITSSSVVSNPVGENTSFLTPSTTTSTTATTGGGDGDGGRSNTADTCTDNISTTPHNKCRDDDNDESGDAQQVTSKSSTNSPTLMSINESVQSSVDNTSKPTESCPGDVVKSDDKSSSIIPSDNASVSSVPTTSTNNPSHQVVSSALPTPTPVMSSCANVISPPPPTTTTTSGVTTSSNNSNNNNNNVMPIVNERISQLNVFITTCSSCPKCNHYVYDEEIMDGWTTDENDSRTQCPFCKINFTPQLSIRIFGDTSEYNQQSIRYQQQQQRFLQQQQQQLSRAQQNLSSTMSSNNLYTAGMDTDLSPDGGGGGSGGSPPLLNSPTSPTATSWNNNTTVRLMELTYSYLSPFVLRRTLETIIQREGDECLRCPSPLSSSSSPASVQSSLLSRHPQLTWNLVWLIHRLGLPTHLLDSLPVWLINCQSEQRMKLKSLYQANVLHHQQPQQQQHHHQQQQQHMCNKQMKGINSTIFTDSFYQVNLSPNLPVYISLRWNTTYPVRSVMRNPLYKYWSNWKQPTDQNTPWSLVPISPQETSMQYNLNNKMNSNLSISSACCPIHSLIEKIIDAIRKNDMRFAIAYLLQTRAHLQYDSPLPLTVKQRHTPSSPPPPPLSSSLSSSSPSTAVSSPASTSLRQQLLNSDGSGLKSSMTNENIQALPVQQQQQQQQQSMQPVVNKSRCRSQRLLCGDIKSCASCLEESLYRELLFLAIQALSRASLDLVSFDEKYDQVFRKNVNSSPFLTEFDKPPSRNASAYRQMLRPLTLRP</sequence>
<feature type="compositionally biased region" description="Low complexity" evidence="2">
    <location>
        <begin position="2375"/>
        <end position="2386"/>
    </location>
</feature>
<dbReference type="Pfam" id="PF02141">
    <property type="entry name" value="DENN"/>
    <property type="match status" value="1"/>
</dbReference>
<dbReference type="Gene3D" id="2.100.10.50">
    <property type="match status" value="1"/>
</dbReference>
<evidence type="ECO:0000259" key="3">
    <source>
        <dbReference type="PROSITE" id="PS50211"/>
    </source>
</evidence>
<dbReference type="PROSITE" id="PS50211">
    <property type="entry name" value="DENN"/>
    <property type="match status" value="1"/>
</dbReference>
<dbReference type="SMART" id="SM00801">
    <property type="entry name" value="dDENN"/>
    <property type="match status" value="1"/>
</dbReference>
<feature type="compositionally biased region" description="Acidic residues" evidence="2">
    <location>
        <begin position="1625"/>
        <end position="1634"/>
    </location>
</feature>
<dbReference type="InterPro" id="IPR051696">
    <property type="entry name" value="DENN_Domain_GEFs"/>
</dbReference>
<dbReference type="GO" id="GO:0005085">
    <property type="term" value="F:guanyl-nucleotide exchange factor activity"/>
    <property type="evidence" value="ECO:0007669"/>
    <property type="project" value="UniProtKB-KW"/>
</dbReference>
<dbReference type="PANTHER" id="PTHR12296">
    <property type="entry name" value="DENN DOMAIN-CONTAINING PROTEIN 4"/>
    <property type="match status" value="1"/>
</dbReference>
<feature type="domain" description="MABP" evidence="4">
    <location>
        <begin position="51"/>
        <end position="206"/>
    </location>
</feature>
<dbReference type="Gene3D" id="3.30.450.200">
    <property type="match status" value="1"/>
</dbReference>
<dbReference type="SMART" id="SM00799">
    <property type="entry name" value="DENN"/>
    <property type="match status" value="1"/>
</dbReference>
<dbReference type="PROSITE" id="PS51498">
    <property type="entry name" value="MABP"/>
    <property type="match status" value="1"/>
</dbReference>
<feature type="compositionally biased region" description="Polar residues" evidence="2">
    <location>
        <begin position="1552"/>
        <end position="1586"/>
    </location>
</feature>
<feature type="region of interest" description="Disordered" evidence="2">
    <location>
        <begin position="1603"/>
        <end position="1692"/>
    </location>
</feature>
<dbReference type="GO" id="GO:0032483">
    <property type="term" value="P:regulation of Rab protein signal transduction"/>
    <property type="evidence" value="ECO:0007669"/>
    <property type="project" value="TreeGrafter"/>
</dbReference>
<keyword evidence="5" id="KW-1185">Reference proteome</keyword>
<dbReference type="InterPro" id="IPR023341">
    <property type="entry name" value="MABP"/>
</dbReference>
<feature type="compositionally biased region" description="Polar residues" evidence="2">
    <location>
        <begin position="1244"/>
        <end position="1254"/>
    </location>
</feature>
<feature type="domain" description="UDENN" evidence="3">
    <location>
        <begin position="198"/>
        <end position="782"/>
    </location>
</feature>
<dbReference type="InterPro" id="IPR005113">
    <property type="entry name" value="uDENN_dom"/>
</dbReference>
<reference evidence="6" key="2">
    <citation type="submission" date="2023-11" db="UniProtKB">
        <authorList>
            <consortium name="WormBaseParasite"/>
        </authorList>
    </citation>
    <scope>IDENTIFICATION</scope>
</reference>
<dbReference type="InterPro" id="IPR043153">
    <property type="entry name" value="DENN_C"/>
</dbReference>
<reference evidence="5" key="1">
    <citation type="submission" date="2022-06" db="EMBL/GenBank/DDBJ databases">
        <authorList>
            <person name="Berger JAMES D."/>
            <person name="Berger JAMES D."/>
        </authorList>
    </citation>
    <scope>NUCLEOTIDE SEQUENCE [LARGE SCALE GENOMIC DNA]</scope>
</reference>
<evidence type="ECO:0000313" key="6">
    <source>
        <dbReference type="WBParaSite" id="TREG1_136020.2"/>
    </source>
</evidence>
<feature type="region of interest" description="Disordered" evidence="2">
    <location>
        <begin position="259"/>
        <end position="280"/>
    </location>
</feature>
<dbReference type="SMART" id="SM00800">
    <property type="entry name" value="uDENN"/>
    <property type="match status" value="1"/>
</dbReference>
<name>A0AA85J9K8_TRIRE</name>
<evidence type="ECO:0000256" key="2">
    <source>
        <dbReference type="SAM" id="MobiDB-lite"/>
    </source>
</evidence>
<feature type="compositionally biased region" description="Low complexity" evidence="2">
    <location>
        <begin position="262"/>
        <end position="280"/>
    </location>
</feature>
<feature type="compositionally biased region" description="Low complexity" evidence="2">
    <location>
        <begin position="2670"/>
        <end position="2690"/>
    </location>
</feature>
<feature type="compositionally biased region" description="Low complexity" evidence="2">
    <location>
        <begin position="2041"/>
        <end position="2054"/>
    </location>
</feature>
<feature type="region of interest" description="Disordered" evidence="2">
    <location>
        <begin position="2041"/>
        <end position="2244"/>
    </location>
</feature>
<dbReference type="Pfam" id="PF03456">
    <property type="entry name" value="uDENN"/>
    <property type="match status" value="1"/>
</dbReference>
<dbReference type="InterPro" id="IPR001194">
    <property type="entry name" value="cDENN_dom"/>
</dbReference>
<feature type="compositionally biased region" description="Polar residues" evidence="2">
    <location>
        <begin position="2102"/>
        <end position="2114"/>
    </location>
</feature>
<dbReference type="Gene3D" id="3.40.50.11500">
    <property type="match status" value="1"/>
</dbReference>
<organism evidence="5 6">
    <name type="scientific">Trichobilharzia regenti</name>
    <name type="common">Nasal bird schistosome</name>
    <dbReference type="NCBI Taxonomy" id="157069"/>
    <lineage>
        <taxon>Eukaryota</taxon>
        <taxon>Metazoa</taxon>
        <taxon>Spiralia</taxon>
        <taxon>Lophotrochozoa</taxon>
        <taxon>Platyhelminthes</taxon>
        <taxon>Trematoda</taxon>
        <taxon>Digenea</taxon>
        <taxon>Strigeidida</taxon>
        <taxon>Schistosomatoidea</taxon>
        <taxon>Schistosomatidae</taxon>
        <taxon>Trichobilharzia</taxon>
    </lineage>
</organism>
<protein>
    <recommendedName>
        <fullName evidence="7">UDENN domain-containing protein</fullName>
    </recommendedName>
</protein>
<feature type="compositionally biased region" description="Basic residues" evidence="2">
    <location>
        <begin position="802"/>
        <end position="825"/>
    </location>
</feature>
<feature type="compositionally biased region" description="Polar residues" evidence="2">
    <location>
        <begin position="2198"/>
        <end position="2216"/>
    </location>
</feature>
<feature type="compositionally biased region" description="Low complexity" evidence="2">
    <location>
        <begin position="1603"/>
        <end position="1624"/>
    </location>
</feature>
<feature type="compositionally biased region" description="Polar residues" evidence="2">
    <location>
        <begin position="1681"/>
        <end position="1691"/>
    </location>
</feature>
<feature type="region of interest" description="Disordered" evidence="2">
    <location>
        <begin position="1903"/>
        <end position="1932"/>
    </location>
</feature>
<feature type="compositionally biased region" description="Polar residues" evidence="2">
    <location>
        <begin position="2127"/>
        <end position="2160"/>
    </location>
</feature>
<dbReference type="InterPro" id="IPR037516">
    <property type="entry name" value="Tripartite_DENN"/>
</dbReference>
<feature type="region of interest" description="Disordered" evidence="2">
    <location>
        <begin position="876"/>
        <end position="919"/>
    </location>
</feature>
<feature type="compositionally biased region" description="Low complexity" evidence="2">
    <location>
        <begin position="1522"/>
        <end position="1533"/>
    </location>
</feature>
<evidence type="ECO:0000259" key="4">
    <source>
        <dbReference type="PROSITE" id="PS51498"/>
    </source>
</evidence>
<feature type="compositionally biased region" description="Polar residues" evidence="2">
    <location>
        <begin position="883"/>
        <end position="892"/>
    </location>
</feature>
<feature type="compositionally biased region" description="Low complexity" evidence="2">
    <location>
        <begin position="2337"/>
        <end position="2346"/>
    </location>
</feature>
<dbReference type="Proteomes" id="UP000050795">
    <property type="component" value="Unassembled WGS sequence"/>
</dbReference>
<feature type="region of interest" description="Disordered" evidence="2">
    <location>
        <begin position="1772"/>
        <end position="1798"/>
    </location>
</feature>
<feature type="compositionally biased region" description="Low complexity" evidence="2">
    <location>
        <begin position="2226"/>
        <end position="2244"/>
    </location>
</feature>
<feature type="region of interest" description="Disordered" evidence="2">
    <location>
        <begin position="2337"/>
        <end position="2391"/>
    </location>
</feature>
<accession>A0AA85J9K8</accession>
<feature type="region of interest" description="Disordered" evidence="2">
    <location>
        <begin position="839"/>
        <end position="858"/>
    </location>
</feature>
<dbReference type="InterPro" id="IPR005112">
    <property type="entry name" value="dDENN_dom"/>
</dbReference>
<feature type="compositionally biased region" description="Low complexity" evidence="2">
    <location>
        <begin position="2074"/>
        <end position="2088"/>
    </location>
</feature>
<feature type="region of interest" description="Disordered" evidence="2">
    <location>
        <begin position="2654"/>
        <end position="2690"/>
    </location>
</feature>
<dbReference type="GO" id="GO:0031410">
    <property type="term" value="C:cytoplasmic vesicle"/>
    <property type="evidence" value="ECO:0007669"/>
    <property type="project" value="TreeGrafter"/>
</dbReference>
<dbReference type="WBParaSite" id="TREG1_136020.2">
    <property type="protein sequence ID" value="TREG1_136020.2"/>
    <property type="gene ID" value="TREG1_136020"/>
</dbReference>